<reference evidence="2" key="1">
    <citation type="journal article" date="2021" name="PeerJ">
        <title>Extensive microbial diversity within the chicken gut microbiome revealed by metagenomics and culture.</title>
        <authorList>
            <person name="Gilroy R."/>
            <person name="Ravi A."/>
            <person name="Getino M."/>
            <person name="Pursley I."/>
            <person name="Horton D.L."/>
            <person name="Alikhan N.F."/>
            <person name="Baker D."/>
            <person name="Gharbi K."/>
            <person name="Hall N."/>
            <person name="Watson M."/>
            <person name="Adriaenssens E.M."/>
            <person name="Foster-Nyarko E."/>
            <person name="Jarju S."/>
            <person name="Secka A."/>
            <person name="Antonio M."/>
            <person name="Oren A."/>
            <person name="Chaudhuri R.R."/>
            <person name="La Ragione R."/>
            <person name="Hildebrand F."/>
            <person name="Pallen M.J."/>
        </authorList>
    </citation>
    <scope>NUCLEOTIDE SEQUENCE</scope>
    <source>
        <strain evidence="2">5134</strain>
    </source>
</reference>
<name>A0A9D1Z1Q2_9BACT</name>
<gene>
    <name evidence="2" type="ORF">H9828_07535</name>
</gene>
<comment type="caution">
    <text evidence="2">The sequence shown here is derived from an EMBL/GenBank/DDBJ whole genome shotgun (WGS) entry which is preliminary data.</text>
</comment>
<dbReference type="EMBL" id="DXDA01000060">
    <property type="protein sequence ID" value="HIY69253.1"/>
    <property type="molecule type" value="Genomic_DNA"/>
</dbReference>
<organism evidence="2 3">
    <name type="scientific">Candidatus Alistipes intestinigallinarum</name>
    <dbReference type="NCBI Taxonomy" id="2838440"/>
    <lineage>
        <taxon>Bacteria</taxon>
        <taxon>Pseudomonadati</taxon>
        <taxon>Bacteroidota</taxon>
        <taxon>Bacteroidia</taxon>
        <taxon>Bacteroidales</taxon>
        <taxon>Rikenellaceae</taxon>
        <taxon>Alistipes</taxon>
    </lineage>
</organism>
<dbReference type="AlphaFoldDB" id="A0A9D1Z1Q2"/>
<protein>
    <recommendedName>
        <fullName evidence="4">FeoB-associated Cys-rich membrane protein</fullName>
    </recommendedName>
</protein>
<dbReference type="InterPro" id="IPR036010">
    <property type="entry name" value="2Fe-2S_ferredoxin-like_sf"/>
</dbReference>
<accession>A0A9D1Z1Q2</accession>
<sequence>MEWQEWVAGGIVLLAAAVAVGWFWRLLCGRRRGGCASCAATQCPLRGAKRK</sequence>
<dbReference type="SUPFAM" id="SSF54292">
    <property type="entry name" value="2Fe-2S ferredoxin-like"/>
    <property type="match status" value="1"/>
</dbReference>
<dbReference type="GO" id="GO:0051536">
    <property type="term" value="F:iron-sulfur cluster binding"/>
    <property type="evidence" value="ECO:0007669"/>
    <property type="project" value="InterPro"/>
</dbReference>
<reference evidence="2" key="2">
    <citation type="submission" date="2021-04" db="EMBL/GenBank/DDBJ databases">
        <authorList>
            <person name="Gilroy R."/>
        </authorList>
    </citation>
    <scope>NUCLEOTIDE SEQUENCE</scope>
    <source>
        <strain evidence="2">5134</strain>
    </source>
</reference>
<proteinExistence type="predicted"/>
<dbReference type="Proteomes" id="UP000886844">
    <property type="component" value="Unassembled WGS sequence"/>
</dbReference>
<evidence type="ECO:0000256" key="1">
    <source>
        <dbReference type="SAM" id="Phobius"/>
    </source>
</evidence>
<keyword evidence="1" id="KW-1133">Transmembrane helix</keyword>
<keyword evidence="1" id="KW-0812">Transmembrane</keyword>
<evidence type="ECO:0000313" key="2">
    <source>
        <dbReference type="EMBL" id="HIY69253.1"/>
    </source>
</evidence>
<feature type="transmembrane region" description="Helical" evidence="1">
    <location>
        <begin position="6"/>
        <end position="24"/>
    </location>
</feature>
<evidence type="ECO:0000313" key="3">
    <source>
        <dbReference type="Proteomes" id="UP000886844"/>
    </source>
</evidence>
<keyword evidence="1" id="KW-0472">Membrane</keyword>
<evidence type="ECO:0008006" key="4">
    <source>
        <dbReference type="Google" id="ProtNLM"/>
    </source>
</evidence>